<reference evidence="1 2" key="1">
    <citation type="submission" date="2024-10" db="EMBL/GenBank/DDBJ databases">
        <title>Updated reference genomes for cyclostephanoid diatoms.</title>
        <authorList>
            <person name="Roberts W.R."/>
            <person name="Alverson A.J."/>
        </authorList>
    </citation>
    <scope>NUCLEOTIDE SEQUENCE [LARGE SCALE GENOMIC DNA]</scope>
    <source>
        <strain evidence="1 2">AJA010-31</strain>
    </source>
</reference>
<proteinExistence type="predicted"/>
<protein>
    <submittedName>
        <fullName evidence="1">Uncharacterized protein</fullName>
    </submittedName>
</protein>
<keyword evidence="2" id="KW-1185">Reference proteome</keyword>
<comment type="caution">
    <text evidence="1">The sequence shown here is derived from an EMBL/GenBank/DDBJ whole genome shotgun (WGS) entry which is preliminary data.</text>
</comment>
<evidence type="ECO:0000313" key="2">
    <source>
        <dbReference type="Proteomes" id="UP001530400"/>
    </source>
</evidence>
<evidence type="ECO:0000313" key="1">
    <source>
        <dbReference type="EMBL" id="KAL3765793.1"/>
    </source>
</evidence>
<dbReference type="Proteomes" id="UP001530400">
    <property type="component" value="Unassembled WGS sequence"/>
</dbReference>
<gene>
    <name evidence="1" type="ORF">ACHAWO_011740</name>
</gene>
<dbReference type="AlphaFoldDB" id="A0ABD3MPV2"/>
<dbReference type="EMBL" id="JALLPJ020001396">
    <property type="protein sequence ID" value="KAL3765793.1"/>
    <property type="molecule type" value="Genomic_DNA"/>
</dbReference>
<accession>A0ABD3MPV2</accession>
<name>A0ABD3MPV2_9STRA</name>
<organism evidence="1 2">
    <name type="scientific">Cyclotella atomus</name>
    <dbReference type="NCBI Taxonomy" id="382360"/>
    <lineage>
        <taxon>Eukaryota</taxon>
        <taxon>Sar</taxon>
        <taxon>Stramenopiles</taxon>
        <taxon>Ochrophyta</taxon>
        <taxon>Bacillariophyta</taxon>
        <taxon>Coscinodiscophyceae</taxon>
        <taxon>Thalassiosirophycidae</taxon>
        <taxon>Stephanodiscales</taxon>
        <taxon>Stephanodiscaceae</taxon>
        <taxon>Cyclotella</taxon>
    </lineage>
</organism>
<sequence length="176" mass="19863">MSTGIVWEWIVRVFQVRRPLARNKFMYIVGQGGRLKTEEPDNNLKFELLKKDGNPLLIVPGHFSSPISTISCKGCLPTRSMNQCCKFFWTQAVKPGKVLSIAQNRILVKCFRDLRQPSLFENLLVVGRYQAGLIFAVSQLASIRAEDGKTRPRVLNNSGIRPFVTVSIALLPPMEM</sequence>